<evidence type="ECO:0000313" key="2">
    <source>
        <dbReference type="EMBL" id="RKN52214.1"/>
    </source>
</evidence>
<organism evidence="2 3">
    <name type="scientific">Micromonospora costi</name>
    <dbReference type="NCBI Taxonomy" id="1530042"/>
    <lineage>
        <taxon>Bacteria</taxon>
        <taxon>Bacillati</taxon>
        <taxon>Actinomycetota</taxon>
        <taxon>Actinomycetes</taxon>
        <taxon>Micromonosporales</taxon>
        <taxon>Micromonosporaceae</taxon>
        <taxon>Micromonospora</taxon>
    </lineage>
</organism>
<gene>
    <name evidence="2" type="ORF">D7193_27105</name>
</gene>
<dbReference type="OrthoDB" id="115162at2"/>
<dbReference type="PROSITE" id="PS51819">
    <property type="entry name" value="VOC"/>
    <property type="match status" value="1"/>
</dbReference>
<dbReference type="RefSeq" id="WP_120782444.1">
    <property type="nucleotide sequence ID" value="NZ_RBAN01000005.1"/>
</dbReference>
<dbReference type="AlphaFoldDB" id="A0A3A9ZWK3"/>
<protein>
    <recommendedName>
        <fullName evidence="1">VOC domain-containing protein</fullName>
    </recommendedName>
</protein>
<name>A0A3A9ZWK3_9ACTN</name>
<feature type="domain" description="VOC" evidence="1">
    <location>
        <begin position="1"/>
        <end position="62"/>
    </location>
</feature>
<dbReference type="SUPFAM" id="SSF54593">
    <property type="entry name" value="Glyoxalase/Bleomycin resistance protein/Dihydroxybiphenyl dioxygenase"/>
    <property type="match status" value="1"/>
</dbReference>
<dbReference type="EMBL" id="RBAN01000005">
    <property type="protein sequence ID" value="RKN52214.1"/>
    <property type="molecule type" value="Genomic_DNA"/>
</dbReference>
<keyword evidence="3" id="KW-1185">Reference proteome</keyword>
<evidence type="ECO:0000259" key="1">
    <source>
        <dbReference type="PROSITE" id="PS51819"/>
    </source>
</evidence>
<dbReference type="InterPro" id="IPR004360">
    <property type="entry name" value="Glyas_Fos-R_dOase_dom"/>
</dbReference>
<evidence type="ECO:0000313" key="3">
    <source>
        <dbReference type="Proteomes" id="UP000279968"/>
    </source>
</evidence>
<proteinExistence type="predicted"/>
<dbReference type="InterPro" id="IPR037523">
    <property type="entry name" value="VOC_core"/>
</dbReference>
<dbReference type="InterPro" id="IPR029068">
    <property type="entry name" value="Glyas_Bleomycin-R_OHBP_Dase"/>
</dbReference>
<sequence>MHLCFLVDDLPSTYERMRDAGFGFLGRPYTFAAGEVNPADALGTQVAYFNDPDGTNLELIAPRGGFARP</sequence>
<reference evidence="2 3" key="1">
    <citation type="journal article" date="2015" name="Int. J. Syst. Evol. Microbiol.">
        <title>Micromonospora costi sp. nov., isolated from a leaf of Costus speciosus.</title>
        <authorList>
            <person name="Thawai C."/>
        </authorList>
    </citation>
    <scope>NUCLEOTIDE SEQUENCE [LARGE SCALE GENOMIC DNA]</scope>
    <source>
        <strain evidence="2 3">CS1-12</strain>
    </source>
</reference>
<accession>A0A3A9ZWK3</accession>
<comment type="caution">
    <text evidence="2">The sequence shown here is derived from an EMBL/GenBank/DDBJ whole genome shotgun (WGS) entry which is preliminary data.</text>
</comment>
<dbReference type="Pfam" id="PF00903">
    <property type="entry name" value="Glyoxalase"/>
    <property type="match status" value="1"/>
</dbReference>
<dbReference type="Gene3D" id="3.10.180.10">
    <property type="entry name" value="2,3-Dihydroxybiphenyl 1,2-Dioxygenase, domain 1"/>
    <property type="match status" value="1"/>
</dbReference>
<dbReference type="Proteomes" id="UP000279968">
    <property type="component" value="Unassembled WGS sequence"/>
</dbReference>